<proteinExistence type="predicted"/>
<sequence>MLGSGFIPVIMGFLNVFCARETLAIHNPIKINKSLQLFFIILIFKVCTDGKVHHNPAETRFVMFQGAERFLSG</sequence>
<dbReference type="EMBL" id="AAXF02000049">
    <property type="protein sequence ID" value="EDO11448.1"/>
    <property type="molecule type" value="Genomic_DNA"/>
</dbReference>
<dbReference type="AlphaFoldDB" id="A0AAN3D998"/>
<protein>
    <submittedName>
        <fullName evidence="1">Uncharacterized protein</fullName>
    </submittedName>
</protein>
<name>A0AAN3D998_BACO1</name>
<dbReference type="Proteomes" id="UP000005475">
    <property type="component" value="Unassembled WGS sequence"/>
</dbReference>
<gene>
    <name evidence="1" type="ORF">BACOVA_02657</name>
</gene>
<evidence type="ECO:0000313" key="2">
    <source>
        <dbReference type="Proteomes" id="UP000005475"/>
    </source>
</evidence>
<reference evidence="2" key="2">
    <citation type="submission" date="2007-04" db="EMBL/GenBank/DDBJ databases">
        <title>Draft genome sequence of Bacteroides ovatus (ATCC 8483).</title>
        <authorList>
            <person name="Sudarsanam P."/>
            <person name="Ley R."/>
            <person name="Guruge J."/>
            <person name="Turnbaugh P.J."/>
            <person name="Mahowald M."/>
            <person name="Liep D."/>
            <person name="Gordon J."/>
        </authorList>
    </citation>
    <scope>NUCLEOTIDE SEQUENCE [LARGE SCALE GENOMIC DNA]</scope>
    <source>
        <strain evidence="2">ATCC 8483 / DSM 1896 / JCM 5824 / BCRC 10623 / CCUG 4943 / NCTC 11153</strain>
    </source>
</reference>
<evidence type="ECO:0000313" key="1">
    <source>
        <dbReference type="EMBL" id="EDO11448.1"/>
    </source>
</evidence>
<comment type="caution">
    <text evidence="1">The sequence shown here is derived from an EMBL/GenBank/DDBJ whole genome shotgun (WGS) entry which is preliminary data.</text>
</comment>
<reference evidence="1 2" key="1">
    <citation type="submission" date="2007-03" db="EMBL/GenBank/DDBJ databases">
        <authorList>
            <person name="Fulton L."/>
            <person name="Clifton S."/>
            <person name="Fulton B."/>
            <person name="Xu J."/>
            <person name="Minx P."/>
            <person name="Pepin K.H."/>
            <person name="Johnson M."/>
            <person name="Thiruvilangam P."/>
            <person name="Bhonagiri V."/>
            <person name="Nash W.E."/>
            <person name="Mardis E.R."/>
            <person name="Wilson R.K."/>
        </authorList>
    </citation>
    <scope>NUCLEOTIDE SEQUENCE [LARGE SCALE GENOMIC DNA]</scope>
    <source>
        <strain evidence="2">ATCC 8483 / DSM 1896 / JCM 5824 / BCRC 10623 / CCUG 4943 / NCTC 11153</strain>
    </source>
</reference>
<accession>A0AAN3D998</accession>
<organism evidence="1 2">
    <name type="scientific">Bacteroides ovatus (strain ATCC 8483 / DSM 1896 / JCM 5824 / BCRC 10623 / CCUG 4943 / NCTC 11153)</name>
    <dbReference type="NCBI Taxonomy" id="411476"/>
    <lineage>
        <taxon>Bacteria</taxon>
        <taxon>Pseudomonadati</taxon>
        <taxon>Bacteroidota</taxon>
        <taxon>Bacteroidia</taxon>
        <taxon>Bacteroidales</taxon>
        <taxon>Bacteroidaceae</taxon>
        <taxon>Bacteroides</taxon>
    </lineage>
</organism>